<dbReference type="GO" id="GO:0008270">
    <property type="term" value="F:zinc ion binding"/>
    <property type="evidence" value="ECO:0007669"/>
    <property type="project" value="UniProtKB-KW"/>
</dbReference>
<dbReference type="InterPro" id="IPR008271">
    <property type="entry name" value="Ser/Thr_kinase_AS"/>
</dbReference>
<dbReference type="SUPFAM" id="SSF56112">
    <property type="entry name" value="Protein kinase-like (PK-like)"/>
    <property type="match status" value="1"/>
</dbReference>
<feature type="transmembrane region" description="Helical" evidence="24">
    <location>
        <begin position="1164"/>
        <end position="1185"/>
    </location>
</feature>
<dbReference type="Gene3D" id="3.30.200.20">
    <property type="entry name" value="Phosphorylase Kinase, domain 1"/>
    <property type="match status" value="1"/>
</dbReference>
<dbReference type="SUPFAM" id="SSF57756">
    <property type="entry name" value="Retrovirus zinc finger-like domains"/>
    <property type="match status" value="1"/>
</dbReference>
<evidence type="ECO:0000256" key="9">
    <source>
        <dbReference type="ARBA" id="ARBA00022692"/>
    </source>
</evidence>
<dbReference type="EMBL" id="CAJGYO010000009">
    <property type="protein sequence ID" value="CAD6254249.1"/>
    <property type="molecule type" value="Genomic_DNA"/>
</dbReference>
<dbReference type="SMART" id="SM00365">
    <property type="entry name" value="LRR_SD22"/>
    <property type="match status" value="5"/>
</dbReference>
<keyword evidence="14 22" id="KW-0067">ATP-binding</keyword>
<feature type="domain" description="Protein kinase" evidence="26">
    <location>
        <begin position="1220"/>
        <end position="1504"/>
    </location>
</feature>
<dbReference type="GO" id="GO:0005886">
    <property type="term" value="C:plasma membrane"/>
    <property type="evidence" value="ECO:0007669"/>
    <property type="project" value="UniProtKB-SubCell"/>
</dbReference>
<dbReference type="InterPro" id="IPR036875">
    <property type="entry name" value="Znf_CCHC_sf"/>
</dbReference>
<keyword evidence="5" id="KW-0723">Serine/threonine-protein kinase</keyword>
<keyword evidence="4" id="KW-1003">Cell membrane</keyword>
<evidence type="ECO:0000259" key="26">
    <source>
        <dbReference type="PROSITE" id="PS50011"/>
    </source>
</evidence>
<dbReference type="PANTHER" id="PTHR27000:SF776">
    <property type="entry name" value="PROTEIN KINASE DOMAIN-CONTAINING PROTEIN"/>
    <property type="match status" value="1"/>
</dbReference>
<keyword evidence="9 24" id="KW-0812">Transmembrane</keyword>
<dbReference type="Proteomes" id="UP000604825">
    <property type="component" value="Unassembled WGS sequence"/>
</dbReference>
<dbReference type="Pfam" id="PF00560">
    <property type="entry name" value="LRR_1"/>
    <property type="match status" value="5"/>
</dbReference>
<dbReference type="Gene3D" id="1.10.510.10">
    <property type="entry name" value="Transferase(Phosphotransferase) domain 1"/>
    <property type="match status" value="1"/>
</dbReference>
<keyword evidence="16 24" id="KW-0472">Membrane</keyword>
<evidence type="ECO:0000256" key="10">
    <source>
        <dbReference type="ARBA" id="ARBA00022729"/>
    </source>
</evidence>
<feature type="chain" id="PRO_5032885442" description="non-specific serine/threonine protein kinase" evidence="25">
    <location>
        <begin position="23"/>
        <end position="1518"/>
    </location>
</feature>
<proteinExistence type="inferred from homology"/>
<evidence type="ECO:0000256" key="4">
    <source>
        <dbReference type="ARBA" id="ARBA00022475"/>
    </source>
</evidence>
<evidence type="ECO:0000256" key="1">
    <source>
        <dbReference type="ARBA" id="ARBA00004251"/>
    </source>
</evidence>
<dbReference type="InterPro" id="IPR003591">
    <property type="entry name" value="Leu-rich_rpt_typical-subtyp"/>
</dbReference>
<keyword evidence="21" id="KW-0479">Metal-binding</keyword>
<organism evidence="28 29">
    <name type="scientific">Miscanthus lutarioriparius</name>
    <dbReference type="NCBI Taxonomy" id="422564"/>
    <lineage>
        <taxon>Eukaryota</taxon>
        <taxon>Viridiplantae</taxon>
        <taxon>Streptophyta</taxon>
        <taxon>Embryophyta</taxon>
        <taxon>Tracheophyta</taxon>
        <taxon>Spermatophyta</taxon>
        <taxon>Magnoliopsida</taxon>
        <taxon>Liliopsida</taxon>
        <taxon>Poales</taxon>
        <taxon>Poaceae</taxon>
        <taxon>PACMAD clade</taxon>
        <taxon>Panicoideae</taxon>
        <taxon>Andropogonodae</taxon>
        <taxon>Andropogoneae</taxon>
        <taxon>Saccharinae</taxon>
        <taxon>Miscanthus</taxon>
    </lineage>
</organism>
<dbReference type="SUPFAM" id="SSF52047">
    <property type="entry name" value="RNI-like"/>
    <property type="match status" value="1"/>
</dbReference>
<evidence type="ECO:0000256" key="5">
    <source>
        <dbReference type="ARBA" id="ARBA00022527"/>
    </source>
</evidence>
<dbReference type="InterPro" id="IPR001245">
    <property type="entry name" value="Ser-Thr/Tyr_kinase_cat_dom"/>
</dbReference>
<dbReference type="GO" id="GO:0004674">
    <property type="term" value="F:protein serine/threonine kinase activity"/>
    <property type="evidence" value="ECO:0007669"/>
    <property type="project" value="UniProtKB-KW"/>
</dbReference>
<evidence type="ECO:0000256" key="3">
    <source>
        <dbReference type="ARBA" id="ARBA00012513"/>
    </source>
</evidence>
<evidence type="ECO:0000313" key="28">
    <source>
        <dbReference type="EMBL" id="CAD6254249.1"/>
    </source>
</evidence>
<feature type="region of interest" description="Disordered" evidence="23">
    <location>
        <begin position="312"/>
        <end position="385"/>
    </location>
</feature>
<keyword evidence="15 24" id="KW-1133">Transmembrane helix</keyword>
<dbReference type="PANTHER" id="PTHR27000">
    <property type="entry name" value="LEUCINE-RICH REPEAT RECEPTOR-LIKE PROTEIN KINASE FAMILY PROTEIN-RELATED"/>
    <property type="match status" value="1"/>
</dbReference>
<evidence type="ECO:0000256" key="15">
    <source>
        <dbReference type="ARBA" id="ARBA00022989"/>
    </source>
</evidence>
<comment type="subcellular location">
    <subcellularLocation>
        <location evidence="1">Cell membrane</location>
        <topology evidence="1">Single-pass type I membrane protein</topology>
    </subcellularLocation>
</comment>
<evidence type="ECO:0000256" key="24">
    <source>
        <dbReference type="SAM" id="Phobius"/>
    </source>
</evidence>
<feature type="compositionally biased region" description="Polar residues" evidence="23">
    <location>
        <begin position="322"/>
        <end position="332"/>
    </location>
</feature>
<comment type="catalytic activity">
    <reaction evidence="19">
        <text>L-threonyl-[protein] + ATP = O-phospho-L-threonyl-[protein] + ADP + H(+)</text>
        <dbReference type="Rhea" id="RHEA:46608"/>
        <dbReference type="Rhea" id="RHEA-COMP:11060"/>
        <dbReference type="Rhea" id="RHEA-COMP:11605"/>
        <dbReference type="ChEBI" id="CHEBI:15378"/>
        <dbReference type="ChEBI" id="CHEBI:30013"/>
        <dbReference type="ChEBI" id="CHEBI:30616"/>
        <dbReference type="ChEBI" id="CHEBI:61977"/>
        <dbReference type="ChEBI" id="CHEBI:456216"/>
        <dbReference type="EC" id="2.7.11.1"/>
    </reaction>
</comment>
<feature type="domain" description="CCHC-type" evidence="27">
    <location>
        <begin position="389"/>
        <end position="405"/>
    </location>
</feature>
<evidence type="ECO:0000256" key="6">
    <source>
        <dbReference type="ARBA" id="ARBA00022553"/>
    </source>
</evidence>
<keyword evidence="10 25" id="KW-0732">Signal</keyword>
<reference evidence="28" key="1">
    <citation type="submission" date="2020-10" db="EMBL/GenBank/DDBJ databases">
        <authorList>
            <person name="Han B."/>
            <person name="Lu T."/>
            <person name="Zhao Q."/>
            <person name="Huang X."/>
            <person name="Zhao Y."/>
        </authorList>
    </citation>
    <scope>NUCLEOTIDE SEQUENCE</scope>
</reference>
<dbReference type="Pfam" id="PF14223">
    <property type="entry name" value="Retrotran_gag_2"/>
    <property type="match status" value="1"/>
</dbReference>
<dbReference type="Pfam" id="PF08263">
    <property type="entry name" value="LRRNT_2"/>
    <property type="match status" value="1"/>
</dbReference>
<dbReference type="FunFam" id="3.80.10.10:FF:000095">
    <property type="entry name" value="LRR receptor-like serine/threonine-protein kinase GSO1"/>
    <property type="match status" value="1"/>
</dbReference>
<keyword evidence="21" id="KW-0862">Zinc</keyword>
<dbReference type="EC" id="2.7.11.1" evidence="3"/>
<evidence type="ECO:0000256" key="12">
    <source>
        <dbReference type="ARBA" id="ARBA00022741"/>
    </source>
</evidence>
<dbReference type="FunFam" id="3.80.10.10:FF:000041">
    <property type="entry name" value="LRR receptor-like serine/threonine-protein kinase ERECTA"/>
    <property type="match status" value="1"/>
</dbReference>
<feature type="signal peptide" evidence="25">
    <location>
        <begin position="1"/>
        <end position="22"/>
    </location>
</feature>
<dbReference type="InterPro" id="IPR000719">
    <property type="entry name" value="Prot_kinase_dom"/>
</dbReference>
<keyword evidence="7" id="KW-0433">Leucine-rich repeat</keyword>
<dbReference type="Pfam" id="PF07714">
    <property type="entry name" value="PK_Tyr_Ser-Thr"/>
    <property type="match status" value="1"/>
</dbReference>
<evidence type="ECO:0000256" key="2">
    <source>
        <dbReference type="ARBA" id="ARBA00008684"/>
    </source>
</evidence>
<dbReference type="InterPro" id="IPR017441">
    <property type="entry name" value="Protein_kinase_ATP_BS"/>
</dbReference>
<dbReference type="PROSITE" id="PS00108">
    <property type="entry name" value="PROTEIN_KINASE_ST"/>
    <property type="match status" value="1"/>
</dbReference>
<dbReference type="GO" id="GO:0005524">
    <property type="term" value="F:ATP binding"/>
    <property type="evidence" value="ECO:0007669"/>
    <property type="project" value="UniProtKB-UniRule"/>
</dbReference>
<dbReference type="InterPro" id="IPR032675">
    <property type="entry name" value="LRR_dom_sf"/>
</dbReference>
<dbReference type="GO" id="GO:0003676">
    <property type="term" value="F:nucleic acid binding"/>
    <property type="evidence" value="ECO:0007669"/>
    <property type="project" value="InterPro"/>
</dbReference>
<evidence type="ECO:0000256" key="21">
    <source>
        <dbReference type="PROSITE-ProRule" id="PRU00047"/>
    </source>
</evidence>
<dbReference type="InterPro" id="IPR001878">
    <property type="entry name" value="Znf_CCHC"/>
</dbReference>
<dbReference type="PROSITE" id="PS50158">
    <property type="entry name" value="ZF_CCHC"/>
    <property type="match status" value="1"/>
</dbReference>
<evidence type="ECO:0000256" key="20">
    <source>
        <dbReference type="ARBA" id="ARBA00048679"/>
    </source>
</evidence>
<keyword evidence="29" id="KW-1185">Reference proteome</keyword>
<evidence type="ECO:0000256" key="22">
    <source>
        <dbReference type="PROSITE-ProRule" id="PRU10141"/>
    </source>
</evidence>
<dbReference type="FunFam" id="3.30.200.20:FF:000661">
    <property type="entry name" value="Serine-threonine protein kinase plant-type"/>
    <property type="match status" value="1"/>
</dbReference>
<evidence type="ECO:0000256" key="8">
    <source>
        <dbReference type="ARBA" id="ARBA00022679"/>
    </source>
</evidence>
<comment type="catalytic activity">
    <reaction evidence="20">
        <text>L-seryl-[protein] + ATP = O-phospho-L-seryl-[protein] + ADP + H(+)</text>
        <dbReference type="Rhea" id="RHEA:17989"/>
        <dbReference type="Rhea" id="RHEA-COMP:9863"/>
        <dbReference type="Rhea" id="RHEA-COMP:11604"/>
        <dbReference type="ChEBI" id="CHEBI:15378"/>
        <dbReference type="ChEBI" id="CHEBI:29999"/>
        <dbReference type="ChEBI" id="CHEBI:30616"/>
        <dbReference type="ChEBI" id="CHEBI:83421"/>
        <dbReference type="ChEBI" id="CHEBI:456216"/>
        <dbReference type="EC" id="2.7.11.1"/>
    </reaction>
</comment>
<dbReference type="InterPro" id="IPR001611">
    <property type="entry name" value="Leu-rich_rpt"/>
</dbReference>
<accession>A0A811QDX5</accession>
<comment type="similarity">
    <text evidence="2">Belongs to the protein kinase superfamily. Ser/Thr protein kinase family.</text>
</comment>
<keyword evidence="17" id="KW-0675">Receptor</keyword>
<feature type="compositionally biased region" description="Gly residues" evidence="23">
    <location>
        <begin position="364"/>
        <end position="373"/>
    </location>
</feature>
<dbReference type="SMART" id="SM00369">
    <property type="entry name" value="LRR_TYP"/>
    <property type="match status" value="9"/>
</dbReference>
<evidence type="ECO:0000256" key="7">
    <source>
        <dbReference type="ARBA" id="ARBA00022614"/>
    </source>
</evidence>
<keyword evidence="11" id="KW-0677">Repeat</keyword>
<sequence length="1518" mass="165190">MAHGHLARISIMLWIVFSTAAAALDASRSNGSNSDHAALLAFKGQVADPLGILARNWTAATSFCVWVGITCSHRRRQRVVGVSQLHNEVLEAARDAGEAGEAACLNSRCSGNGYWSRRATNHAQTLKKSIPWATGVAAQAAAAIMEDQGVWEVVEPPAEASEQAATAAEAAKAKAKDRKAKAHLLQCLPDDLLMQVATKKTGKEVWESLKARFVGAERVREARLQTLKSEFDALRMKEDEQLDQYVGKLTGMSVKYGNLGGTLGDAALVKKLFDTVPDRYLNVIAGVEQFYDLSKMAFDDAVGRLKAFDERTRRGAGGARSDNGQLLLTQSEWEARQKRSTGEGSGGGRSHDGGSRGRGRGRGGGRGGRGGQGEAAKDGGSKRDKSHIKCFKCHNNGHYANRCPEKKKEEEAHHVYLEESKVMPALYFVEEGDEESMNNVWYLDNGASNHMSGVRQMFRDIDHTVSGKAMKKLVDKEMVGGVPLIQTSRSDQDHQMMFKMECQVEIQTQRGGGSLMCIRLRGEYVGVSQLHNEVLEAARDAGEAGEAACLNSRCSGSSSWSGAFYSKQVCVMTAGISSLEFEVTNLTGTVPDGIGRLRRLKLLDIAHNALSGGIPATIGNLTKLQILDLSFNQLSGPIPTELQGLRDLGRVSLQMNYLSGFIPNDLFNNTPLLTYLNLGNNSLSGVIPDCIGSLLTLEILVLQFNNLTGPVPPAIFNMSTLNVIAVSSNHLTGPFPENGSFSLPALQYIQLSDNSFSGTIPQGLLACRHLIELSLAKNSFEGVVPAWLGKLTNLQFINVGWNDLTGPIPAQLSNLTGLTVMEIAFCNLTGILPAELGRLGQLSELLQGDLSFLSVISNCRMLSDFEIYSNYFTGSIPGYLGNLSSQLQIFLANDNKLTGEIPAAISNLTALTVLDISSNQFHSAIPGQLMMLENLYWLKLSRNSLSGSIPSNIAMLKNVVKLFLPSNQFSGAIPKGIGNLSKLEFLVLSNNQLTSTVPPSLFHLDSLIRLDLSQNLLSGVLPVDTGYMKQIYMMDLSINNFVGSLPDSMGQLQMMAYLNLSHNSFNDSIPQSFQKLASLQNLDLSHNGISGTIPEYLSNFTILIILNLSYNKLHGQIPEGGVFSNITLQSLMGNAGLCGASRLGLPPCSAKSHTTSGHGHKMRFLLPTIIIIILAALACFLYIMFRKKVNKREEISACMVDMISHQLVSYHELVRATDNFSDDNMLGSGSFGKVFKGQLSNGVVVAIKVIHAHLDYAMRSFDAECSVLRMARHRNLIKVLNTCSNLDFRALVLQFMPNGSLEALLHSEGRRHLGLLERLDIMLGVAAAMEYLHHEHSEVVLHCDLKPSNVLFDEDMTAHVADFGISRLLLGDDSSMISASMPGTIGYMAPEYGSLGKASRKSDVFSYGIMLLEVFTGKRPTDAMFLGELSIRQWVHQAFPAELVNVVDNQLLLDGCGSASTNIMSGFLVPIFKLSLVCSTDSPEQRMAMTEVAVTLKKIRNDYVKSTAPEHCVAIDHH</sequence>
<evidence type="ECO:0000256" key="14">
    <source>
        <dbReference type="ARBA" id="ARBA00022840"/>
    </source>
</evidence>
<keyword evidence="8" id="KW-0808">Transferase</keyword>
<dbReference type="FunFam" id="1.10.510.10:FF:000358">
    <property type="entry name" value="Putative leucine-rich repeat receptor-like serine/threonine-protein kinase"/>
    <property type="match status" value="1"/>
</dbReference>
<dbReference type="PROSITE" id="PS50011">
    <property type="entry name" value="PROTEIN_KINASE_DOM"/>
    <property type="match status" value="1"/>
</dbReference>
<dbReference type="GO" id="GO:0051606">
    <property type="term" value="P:detection of stimulus"/>
    <property type="evidence" value="ECO:0007669"/>
    <property type="project" value="UniProtKB-ARBA"/>
</dbReference>
<evidence type="ECO:0000256" key="16">
    <source>
        <dbReference type="ARBA" id="ARBA00023136"/>
    </source>
</evidence>
<name>A0A811QDX5_9POAL</name>
<protein>
    <recommendedName>
        <fullName evidence="3">non-specific serine/threonine protein kinase</fullName>
        <ecNumber evidence="3">2.7.11.1</ecNumber>
    </recommendedName>
</protein>
<dbReference type="PROSITE" id="PS00107">
    <property type="entry name" value="PROTEIN_KINASE_ATP"/>
    <property type="match status" value="1"/>
</dbReference>
<dbReference type="FunFam" id="3.80.10.10:FF:000383">
    <property type="entry name" value="Leucine-rich repeat receptor protein kinase EMS1"/>
    <property type="match status" value="1"/>
</dbReference>
<evidence type="ECO:0000259" key="27">
    <source>
        <dbReference type="PROSITE" id="PS50158"/>
    </source>
</evidence>
<evidence type="ECO:0000313" key="29">
    <source>
        <dbReference type="Proteomes" id="UP000604825"/>
    </source>
</evidence>
<dbReference type="FunFam" id="3.80.10.10:FF:000470">
    <property type="entry name" value="LRR receptor-like serine/threonine-protein kinase RPK2"/>
    <property type="match status" value="1"/>
</dbReference>
<keyword evidence="6" id="KW-0597">Phosphoprotein</keyword>
<dbReference type="Pfam" id="PF13855">
    <property type="entry name" value="LRR_8"/>
    <property type="match status" value="1"/>
</dbReference>
<gene>
    <name evidence="28" type="ORF">NCGR_LOCUS37855</name>
</gene>
<keyword evidence="13" id="KW-0418">Kinase</keyword>
<dbReference type="SUPFAM" id="SSF52058">
    <property type="entry name" value="L domain-like"/>
    <property type="match status" value="1"/>
</dbReference>
<feature type="binding site" evidence="22">
    <location>
        <position position="1248"/>
    </location>
    <ligand>
        <name>ATP</name>
        <dbReference type="ChEBI" id="CHEBI:30616"/>
    </ligand>
</feature>
<evidence type="ECO:0000256" key="23">
    <source>
        <dbReference type="SAM" id="MobiDB-lite"/>
    </source>
</evidence>
<dbReference type="InterPro" id="IPR013210">
    <property type="entry name" value="LRR_N_plant-typ"/>
</dbReference>
<keyword evidence="18" id="KW-0325">Glycoprotein</keyword>
<evidence type="ECO:0000256" key="19">
    <source>
        <dbReference type="ARBA" id="ARBA00047899"/>
    </source>
</evidence>
<evidence type="ECO:0000256" key="13">
    <source>
        <dbReference type="ARBA" id="ARBA00022777"/>
    </source>
</evidence>
<keyword evidence="21" id="KW-0863">Zinc-finger</keyword>
<evidence type="ECO:0000256" key="18">
    <source>
        <dbReference type="ARBA" id="ARBA00023180"/>
    </source>
</evidence>
<evidence type="ECO:0000256" key="11">
    <source>
        <dbReference type="ARBA" id="ARBA00022737"/>
    </source>
</evidence>
<evidence type="ECO:0000256" key="17">
    <source>
        <dbReference type="ARBA" id="ARBA00023170"/>
    </source>
</evidence>
<keyword evidence="12 22" id="KW-0547">Nucleotide-binding</keyword>
<dbReference type="InterPro" id="IPR011009">
    <property type="entry name" value="Kinase-like_dom_sf"/>
</dbReference>
<dbReference type="Gene3D" id="3.80.10.10">
    <property type="entry name" value="Ribonuclease Inhibitor"/>
    <property type="match status" value="2"/>
</dbReference>
<evidence type="ECO:0000256" key="25">
    <source>
        <dbReference type="SAM" id="SignalP"/>
    </source>
</evidence>
<dbReference type="SMART" id="SM00220">
    <property type="entry name" value="S_TKc"/>
    <property type="match status" value="1"/>
</dbReference>
<dbReference type="PROSITE" id="PS51450">
    <property type="entry name" value="LRR"/>
    <property type="match status" value="1"/>
</dbReference>
<comment type="caution">
    <text evidence="28">The sequence shown here is derived from an EMBL/GenBank/DDBJ whole genome shotgun (WGS) entry which is preliminary data.</text>
</comment>
<dbReference type="OrthoDB" id="676979at2759"/>